<name>A0ABC8RR17_9AQUA</name>
<organism evidence="2 3">
    <name type="scientific">Ilex paraguariensis</name>
    <name type="common">yerba mate</name>
    <dbReference type="NCBI Taxonomy" id="185542"/>
    <lineage>
        <taxon>Eukaryota</taxon>
        <taxon>Viridiplantae</taxon>
        <taxon>Streptophyta</taxon>
        <taxon>Embryophyta</taxon>
        <taxon>Tracheophyta</taxon>
        <taxon>Spermatophyta</taxon>
        <taxon>Magnoliopsida</taxon>
        <taxon>eudicotyledons</taxon>
        <taxon>Gunneridae</taxon>
        <taxon>Pentapetalae</taxon>
        <taxon>asterids</taxon>
        <taxon>campanulids</taxon>
        <taxon>Aquifoliales</taxon>
        <taxon>Aquifoliaceae</taxon>
        <taxon>Ilex</taxon>
    </lineage>
</organism>
<sequence length="92" mass="10518">MGKFHKNEKISDSLRYDKCGEKEHNKRSCRTNMKRRSSETSPTYGTGPTSRAGLASTRRPKNKSESTNTNIIEVTREKVGKGVHSHRREKLQ</sequence>
<accession>A0ABC8RR17</accession>
<dbReference type="EMBL" id="CAUOFW020001680">
    <property type="protein sequence ID" value="CAK9147441.1"/>
    <property type="molecule type" value="Genomic_DNA"/>
</dbReference>
<dbReference type="AlphaFoldDB" id="A0ABC8RR17"/>
<keyword evidence="3" id="KW-1185">Reference proteome</keyword>
<feature type="region of interest" description="Disordered" evidence="1">
    <location>
        <begin position="1"/>
        <end position="92"/>
    </location>
</feature>
<dbReference type="Proteomes" id="UP001642360">
    <property type="component" value="Unassembled WGS sequence"/>
</dbReference>
<feature type="compositionally biased region" description="Polar residues" evidence="1">
    <location>
        <begin position="39"/>
        <end position="49"/>
    </location>
</feature>
<comment type="caution">
    <text evidence="2">The sequence shown here is derived from an EMBL/GenBank/DDBJ whole genome shotgun (WGS) entry which is preliminary data.</text>
</comment>
<feature type="compositionally biased region" description="Basic residues" evidence="1">
    <location>
        <begin position="81"/>
        <end position="92"/>
    </location>
</feature>
<protein>
    <submittedName>
        <fullName evidence="2">Uncharacterized protein</fullName>
    </submittedName>
</protein>
<evidence type="ECO:0000313" key="3">
    <source>
        <dbReference type="Proteomes" id="UP001642360"/>
    </source>
</evidence>
<gene>
    <name evidence="2" type="ORF">ILEXP_LOCUS15338</name>
</gene>
<proteinExistence type="predicted"/>
<evidence type="ECO:0000256" key="1">
    <source>
        <dbReference type="SAM" id="MobiDB-lite"/>
    </source>
</evidence>
<evidence type="ECO:0000313" key="2">
    <source>
        <dbReference type="EMBL" id="CAK9147441.1"/>
    </source>
</evidence>
<feature type="non-terminal residue" evidence="2">
    <location>
        <position position="92"/>
    </location>
</feature>
<reference evidence="2 3" key="1">
    <citation type="submission" date="2024-02" db="EMBL/GenBank/DDBJ databases">
        <authorList>
            <person name="Vignale AGUSTIN F."/>
            <person name="Sosa J E."/>
            <person name="Modenutti C."/>
        </authorList>
    </citation>
    <scope>NUCLEOTIDE SEQUENCE [LARGE SCALE GENOMIC DNA]</scope>
</reference>
<feature type="compositionally biased region" description="Basic and acidic residues" evidence="1">
    <location>
        <begin position="1"/>
        <end position="26"/>
    </location>
</feature>